<evidence type="ECO:0000256" key="2">
    <source>
        <dbReference type="ARBA" id="ARBA00023186"/>
    </source>
</evidence>
<evidence type="ECO:0000313" key="6">
    <source>
        <dbReference type="EMBL" id="USP80314.1"/>
    </source>
</evidence>
<evidence type="ECO:0000256" key="1">
    <source>
        <dbReference type="ARBA" id="ARBA00008045"/>
    </source>
</evidence>
<feature type="region of interest" description="Disordered" evidence="5">
    <location>
        <begin position="1"/>
        <end position="22"/>
    </location>
</feature>
<dbReference type="SUPFAM" id="SSF46579">
    <property type="entry name" value="Prefoldin"/>
    <property type="match status" value="1"/>
</dbReference>
<dbReference type="PANTHER" id="PTHR21100">
    <property type="entry name" value="PREFOLDIN SUBUNIT 4"/>
    <property type="match status" value="1"/>
</dbReference>
<dbReference type="VEuPathDB" id="FungiDB:yc1106_07588"/>
<dbReference type="PANTHER" id="PTHR21100:SF9">
    <property type="entry name" value="PREFOLDIN SUBUNIT 4"/>
    <property type="match status" value="1"/>
</dbReference>
<name>A0A9Q8ZF51_CURCL</name>
<keyword evidence="7" id="KW-1185">Reference proteome</keyword>
<sequence>MQRRMLTKDEEASAQTEDLEVRREDQEKINRFSSLHQKEEILEEELRAKIWVQKEKEDLEEISGELELVDEEEKVPHADAFANRYKVGDCFVSLPQPQVLELLGSSTEAIEGEVDALKTKLEAIQEEMGELKKVLYGRFGRSINLET</sequence>
<protein>
    <recommendedName>
        <fullName evidence="3">Prefoldin subunit 4</fullName>
    </recommendedName>
</protein>
<evidence type="ECO:0000256" key="5">
    <source>
        <dbReference type="SAM" id="MobiDB-lite"/>
    </source>
</evidence>
<dbReference type="OrthoDB" id="10250441at2759"/>
<keyword evidence="2 3" id="KW-0143">Chaperone</keyword>
<dbReference type="PIRSF" id="PIRSF016477">
    <property type="entry name" value="Prefoldin_subunit_4"/>
    <property type="match status" value="1"/>
</dbReference>
<dbReference type="AlphaFoldDB" id="A0A9Q8ZF51"/>
<comment type="similarity">
    <text evidence="1 3">Belongs to the prefoldin subunit beta family.</text>
</comment>
<reference evidence="6" key="1">
    <citation type="submission" date="2021-12" db="EMBL/GenBank/DDBJ databases">
        <title>Curvularia clavata genome.</title>
        <authorList>
            <person name="Cao Y."/>
        </authorList>
    </citation>
    <scope>NUCLEOTIDE SEQUENCE</scope>
    <source>
        <strain evidence="6">Yc1106</strain>
    </source>
</reference>
<evidence type="ECO:0000313" key="7">
    <source>
        <dbReference type="Proteomes" id="UP001056012"/>
    </source>
</evidence>
<dbReference type="InterPro" id="IPR002777">
    <property type="entry name" value="PFD_beta-like"/>
</dbReference>
<proteinExistence type="inferred from homology"/>
<gene>
    <name evidence="6" type="ORF">yc1106_07588</name>
</gene>
<dbReference type="EMBL" id="CP089278">
    <property type="protein sequence ID" value="USP80314.1"/>
    <property type="molecule type" value="Genomic_DNA"/>
</dbReference>
<dbReference type="GO" id="GO:0006457">
    <property type="term" value="P:protein folding"/>
    <property type="evidence" value="ECO:0007669"/>
    <property type="project" value="UniProtKB-UniRule"/>
</dbReference>
<dbReference type="GO" id="GO:0051082">
    <property type="term" value="F:unfolded protein binding"/>
    <property type="evidence" value="ECO:0007669"/>
    <property type="project" value="InterPro"/>
</dbReference>
<dbReference type="InterPro" id="IPR016661">
    <property type="entry name" value="PFDN4"/>
</dbReference>
<dbReference type="GO" id="GO:0005737">
    <property type="term" value="C:cytoplasm"/>
    <property type="evidence" value="ECO:0007669"/>
    <property type="project" value="TreeGrafter"/>
</dbReference>
<evidence type="ECO:0000256" key="4">
    <source>
        <dbReference type="SAM" id="Coils"/>
    </source>
</evidence>
<keyword evidence="4" id="KW-0175">Coiled coil</keyword>
<comment type="function">
    <text evidence="3">Binds specifically to cytosolic chaperonin (c-CPN) and transfers target proteins to it. Binds to nascent polypeptide chain and promotes folding in an environment in which there are many competing pathways for nonnative proteins.</text>
</comment>
<evidence type="ECO:0000256" key="3">
    <source>
        <dbReference type="PIRNR" id="PIRNR016477"/>
    </source>
</evidence>
<accession>A0A9Q8ZF51</accession>
<dbReference type="CDD" id="cd23165">
    <property type="entry name" value="Prefoldin_4"/>
    <property type="match status" value="1"/>
</dbReference>
<dbReference type="GO" id="GO:0016272">
    <property type="term" value="C:prefoldin complex"/>
    <property type="evidence" value="ECO:0007669"/>
    <property type="project" value="UniProtKB-UniRule"/>
</dbReference>
<dbReference type="Pfam" id="PF01920">
    <property type="entry name" value="Prefoldin_2"/>
    <property type="match status" value="1"/>
</dbReference>
<feature type="compositionally biased region" description="Basic and acidic residues" evidence="5">
    <location>
        <begin position="1"/>
        <end position="11"/>
    </location>
</feature>
<organism evidence="6 7">
    <name type="scientific">Curvularia clavata</name>
    <dbReference type="NCBI Taxonomy" id="95742"/>
    <lineage>
        <taxon>Eukaryota</taxon>
        <taxon>Fungi</taxon>
        <taxon>Dikarya</taxon>
        <taxon>Ascomycota</taxon>
        <taxon>Pezizomycotina</taxon>
        <taxon>Dothideomycetes</taxon>
        <taxon>Pleosporomycetidae</taxon>
        <taxon>Pleosporales</taxon>
        <taxon>Pleosporineae</taxon>
        <taxon>Pleosporaceae</taxon>
        <taxon>Curvularia</taxon>
    </lineage>
</organism>
<comment type="subunit">
    <text evidence="3">Heterohexamer of two PFD-alpha type and four PFD-beta type subunits.</text>
</comment>
<dbReference type="Proteomes" id="UP001056012">
    <property type="component" value="Chromosome 5"/>
</dbReference>
<feature type="coiled-coil region" evidence="4">
    <location>
        <begin position="107"/>
        <end position="134"/>
    </location>
</feature>